<feature type="domain" description="Tyrosine-protein kinase G-rich" evidence="9">
    <location>
        <begin position="229"/>
        <end position="276"/>
    </location>
</feature>
<evidence type="ECO:0000259" key="8">
    <source>
        <dbReference type="Pfam" id="PF02706"/>
    </source>
</evidence>
<dbReference type="PANTHER" id="PTHR32309">
    <property type="entry name" value="TYROSINE-PROTEIN KINASE"/>
    <property type="match status" value="1"/>
</dbReference>
<dbReference type="Proteomes" id="UP000534783">
    <property type="component" value="Unassembled WGS sequence"/>
</dbReference>
<evidence type="ECO:0000256" key="4">
    <source>
        <dbReference type="ARBA" id="ARBA00022989"/>
    </source>
</evidence>
<feature type="coiled-coil region" evidence="6">
    <location>
        <begin position="168"/>
        <end position="216"/>
    </location>
</feature>
<dbReference type="Pfam" id="PF13807">
    <property type="entry name" value="GNVR"/>
    <property type="match status" value="1"/>
</dbReference>
<evidence type="ECO:0000313" key="11">
    <source>
        <dbReference type="Proteomes" id="UP000534783"/>
    </source>
</evidence>
<comment type="caution">
    <text evidence="10">The sequence shown here is derived from an EMBL/GenBank/DDBJ whole genome shotgun (WGS) entry which is preliminary data.</text>
</comment>
<evidence type="ECO:0000256" key="7">
    <source>
        <dbReference type="SAM" id="Phobius"/>
    </source>
</evidence>
<evidence type="ECO:0000256" key="6">
    <source>
        <dbReference type="SAM" id="Coils"/>
    </source>
</evidence>
<dbReference type="AlphaFoldDB" id="A0A7X6DP12"/>
<name>A0A7X6DP12_9BACT</name>
<keyword evidence="5 7" id="KW-0472">Membrane</keyword>
<keyword evidence="11" id="KW-1185">Reference proteome</keyword>
<keyword evidence="2" id="KW-1003">Cell membrane</keyword>
<organism evidence="10 11">
    <name type="scientific">Candidatus Manganitrophus noduliformans</name>
    <dbReference type="NCBI Taxonomy" id="2606439"/>
    <lineage>
        <taxon>Bacteria</taxon>
        <taxon>Pseudomonadati</taxon>
        <taxon>Nitrospirota</taxon>
        <taxon>Nitrospiria</taxon>
        <taxon>Candidatus Troglogloeales</taxon>
        <taxon>Candidatus Manganitrophaceae</taxon>
        <taxon>Candidatus Manganitrophus</taxon>
    </lineage>
</organism>
<evidence type="ECO:0000256" key="3">
    <source>
        <dbReference type="ARBA" id="ARBA00022692"/>
    </source>
</evidence>
<dbReference type="RefSeq" id="WP_168058889.1">
    <property type="nucleotide sequence ID" value="NZ_VTOW01000001.1"/>
</dbReference>
<evidence type="ECO:0000313" key="10">
    <source>
        <dbReference type="EMBL" id="NKE70652.1"/>
    </source>
</evidence>
<evidence type="ECO:0000256" key="1">
    <source>
        <dbReference type="ARBA" id="ARBA00004651"/>
    </source>
</evidence>
<evidence type="ECO:0008006" key="12">
    <source>
        <dbReference type="Google" id="ProtNLM"/>
    </source>
</evidence>
<protein>
    <recommendedName>
        <fullName evidence="12">Polysaccharide chain length determinant N-terminal domain-containing protein</fullName>
    </recommendedName>
</protein>
<dbReference type="PANTHER" id="PTHR32309:SF13">
    <property type="entry name" value="FERRIC ENTEROBACTIN TRANSPORT PROTEIN FEPE"/>
    <property type="match status" value="1"/>
</dbReference>
<evidence type="ECO:0000256" key="2">
    <source>
        <dbReference type="ARBA" id="ARBA00022475"/>
    </source>
</evidence>
<keyword evidence="6" id="KW-0175">Coiled coil</keyword>
<keyword evidence="4 7" id="KW-1133">Transmembrane helix</keyword>
<dbReference type="Pfam" id="PF02706">
    <property type="entry name" value="Wzz"/>
    <property type="match status" value="1"/>
</dbReference>
<evidence type="ECO:0000256" key="5">
    <source>
        <dbReference type="ARBA" id="ARBA00023136"/>
    </source>
</evidence>
<sequence length="356" mass="40207">MREQSSFSIGYLLESFHRRKHWIWLTALIISAASVAIALRMPKIYQATSMVLVQPHRFPEQIGRAFDLSRMENRLKALSEVIYSRTFLQPIIDAESLYADMAGERTPHEIIEQMRKDIRIDITANDVFGISYEGTEPEKVMNATNRIAKQFISLLQQQVAVTPVNPQIEFLEGRLKELYGEQADLQSTYTKVHPELIALKKKIAEVEAVLRAEKRAARESAVEEARAAVDAEFQSAEARIIDEATLPMKPFKPNRTLFVLIGSLIGLGAGVGLAVLAEISDRTFRYAGDLQSYVGLPVLVCIPQVETAGDLRRVRIRRRLLWGVSLILICLTLFYFYQNPVSLGRLDAATIGFQER</sequence>
<reference evidence="10 11" key="1">
    <citation type="journal article" date="2020" name="Nature">
        <title>Bacterial chemolithoautotrophy via manganese oxidation.</title>
        <authorList>
            <person name="Yu H."/>
            <person name="Leadbetter J.R."/>
        </authorList>
    </citation>
    <scope>NUCLEOTIDE SEQUENCE [LARGE SCALE GENOMIC DNA]</scope>
    <source>
        <strain evidence="10 11">Mn-1</strain>
    </source>
</reference>
<keyword evidence="3 7" id="KW-0812">Transmembrane</keyword>
<accession>A0A7X6DP12</accession>
<feature type="transmembrane region" description="Helical" evidence="7">
    <location>
        <begin position="320"/>
        <end position="337"/>
    </location>
</feature>
<feature type="transmembrane region" description="Helical" evidence="7">
    <location>
        <begin position="257"/>
        <end position="277"/>
    </location>
</feature>
<dbReference type="GO" id="GO:0005886">
    <property type="term" value="C:plasma membrane"/>
    <property type="evidence" value="ECO:0007669"/>
    <property type="project" value="UniProtKB-SubCell"/>
</dbReference>
<dbReference type="InterPro" id="IPR032807">
    <property type="entry name" value="GNVR"/>
</dbReference>
<evidence type="ECO:0000259" key="9">
    <source>
        <dbReference type="Pfam" id="PF13807"/>
    </source>
</evidence>
<proteinExistence type="predicted"/>
<dbReference type="InterPro" id="IPR003856">
    <property type="entry name" value="LPS_length_determ_N"/>
</dbReference>
<gene>
    <name evidence="10" type="ORF">MNODULE_07875</name>
</gene>
<comment type="subcellular location">
    <subcellularLocation>
        <location evidence="1">Cell membrane</location>
        <topology evidence="1">Multi-pass membrane protein</topology>
    </subcellularLocation>
</comment>
<feature type="transmembrane region" description="Helical" evidence="7">
    <location>
        <begin position="21"/>
        <end position="41"/>
    </location>
</feature>
<dbReference type="GO" id="GO:0004713">
    <property type="term" value="F:protein tyrosine kinase activity"/>
    <property type="evidence" value="ECO:0007669"/>
    <property type="project" value="TreeGrafter"/>
</dbReference>
<feature type="domain" description="Polysaccharide chain length determinant N-terminal" evidence="8">
    <location>
        <begin position="7"/>
        <end position="93"/>
    </location>
</feature>
<dbReference type="InterPro" id="IPR050445">
    <property type="entry name" value="Bact_polysacc_biosynth/exp"/>
</dbReference>
<dbReference type="EMBL" id="VTOW01000001">
    <property type="protein sequence ID" value="NKE70652.1"/>
    <property type="molecule type" value="Genomic_DNA"/>
</dbReference>